<evidence type="ECO:0000259" key="1">
    <source>
        <dbReference type="Pfam" id="PF21798"/>
    </source>
</evidence>
<evidence type="ECO:0000313" key="2">
    <source>
        <dbReference type="EMBL" id="WLS01156.1"/>
    </source>
</evidence>
<gene>
    <name evidence="2" type="ORF">Q9313_26930</name>
</gene>
<dbReference type="Pfam" id="PF21798">
    <property type="entry name" value="DUF6878"/>
    <property type="match status" value="1"/>
</dbReference>
<protein>
    <recommendedName>
        <fullName evidence="1">DUF6878 domain-containing protein</fullName>
    </recommendedName>
</protein>
<feature type="domain" description="DUF6878" evidence="1">
    <location>
        <begin position="7"/>
        <end position="128"/>
    </location>
</feature>
<keyword evidence="2" id="KW-0614">Plasmid</keyword>
<dbReference type="Proteomes" id="UP001234585">
    <property type="component" value="Plasmid unnamed5"/>
</dbReference>
<dbReference type="RefSeq" id="WP_306041467.1">
    <property type="nucleotide sequence ID" value="NZ_CP132307.1"/>
</dbReference>
<keyword evidence="3" id="KW-1185">Reference proteome</keyword>
<reference evidence="2 3" key="1">
    <citation type="submission" date="2023-08" db="EMBL/GenBank/DDBJ databases">
        <title>Pathogen: clinical or host-associated sample.</title>
        <authorList>
            <person name="Hergert J."/>
            <person name="Casey R."/>
            <person name="Wagner J."/>
            <person name="Young E.L."/>
            <person name="Oakeson K.F."/>
        </authorList>
    </citation>
    <scope>NUCLEOTIDE SEQUENCE [LARGE SCALE GENOMIC DNA]</scope>
    <source>
        <strain evidence="2 3">1760953</strain>
        <plasmid evidence="2 3">unnamed5</plasmid>
    </source>
</reference>
<proteinExistence type="predicted"/>
<dbReference type="InterPro" id="IPR049243">
    <property type="entry name" value="DUF6878"/>
</dbReference>
<evidence type="ECO:0000313" key="3">
    <source>
        <dbReference type="Proteomes" id="UP001234585"/>
    </source>
</evidence>
<dbReference type="AlphaFoldDB" id="A0AA50CSD3"/>
<sequence length="128" mass="14077">MNGQHIHSRNKSNVFAALLEQGLTHVVVTFDGYGDSGQLTEMEGRIADEPVELPDATVVIVNANGRESSKSLESAIETMIYDLLGESHGGWQDGEGAYGEFVFDVAKRTILLDFNERFIESAQSSHEF</sequence>
<dbReference type="EMBL" id="CP132307">
    <property type="protein sequence ID" value="WLS01156.1"/>
    <property type="molecule type" value="Genomic_DNA"/>
</dbReference>
<name>A0AA50CSD3_9HYPH</name>
<geneLocation type="plasmid" evidence="2 3">
    <name>unnamed5</name>
</geneLocation>
<organism evidence="2 3">
    <name type="scientific">Shinella sumterensis</name>
    <dbReference type="NCBI Taxonomy" id="1967501"/>
    <lineage>
        <taxon>Bacteria</taxon>
        <taxon>Pseudomonadati</taxon>
        <taxon>Pseudomonadota</taxon>
        <taxon>Alphaproteobacteria</taxon>
        <taxon>Hyphomicrobiales</taxon>
        <taxon>Rhizobiaceae</taxon>
        <taxon>Shinella</taxon>
    </lineage>
</organism>
<accession>A0AA50CSD3</accession>